<dbReference type="PANTHER" id="PTHR34427:SF10">
    <property type="entry name" value="DUF4283 DOMAIN-CONTAINING PROTEIN"/>
    <property type="match status" value="1"/>
</dbReference>
<dbReference type="EMBL" id="GEDG01000447">
    <property type="protein sequence ID" value="JAP37935.1"/>
    <property type="molecule type" value="Transcribed_RNA"/>
</dbReference>
<name>A0A0V0IZK3_SOLCH</name>
<organism evidence="2">
    <name type="scientific">Solanum chacoense</name>
    <name type="common">Chaco potato</name>
    <dbReference type="NCBI Taxonomy" id="4108"/>
    <lineage>
        <taxon>Eukaryota</taxon>
        <taxon>Viridiplantae</taxon>
        <taxon>Streptophyta</taxon>
        <taxon>Embryophyta</taxon>
        <taxon>Tracheophyta</taxon>
        <taxon>Spermatophyta</taxon>
        <taxon>Magnoliopsida</taxon>
        <taxon>eudicotyledons</taxon>
        <taxon>Gunneridae</taxon>
        <taxon>Pentapetalae</taxon>
        <taxon>asterids</taxon>
        <taxon>lamiids</taxon>
        <taxon>Solanales</taxon>
        <taxon>Solanaceae</taxon>
        <taxon>Solanoideae</taxon>
        <taxon>Solaneae</taxon>
        <taxon>Solanum</taxon>
    </lineage>
</organism>
<dbReference type="Pfam" id="PF14111">
    <property type="entry name" value="DUF4283"/>
    <property type="match status" value="1"/>
</dbReference>
<reference evidence="2" key="1">
    <citation type="submission" date="2015-12" db="EMBL/GenBank/DDBJ databases">
        <title>Gene expression during late stages of embryo sac development: a critical building block for successful pollen-pistil interactions.</title>
        <authorList>
            <person name="Liu Y."/>
            <person name="Joly V."/>
            <person name="Sabar M."/>
            <person name="Matton D.P."/>
        </authorList>
    </citation>
    <scope>NUCLEOTIDE SEQUENCE</scope>
</reference>
<sequence length="447" mass="51534">MGDDTIYFAVGFKSYDITRVVSRAETWYDWVERGRKMMTRMSISQKTMEWLAYNLKEASKSHGNTVRRWKRQDHFTELFCARNYNKFGRYISIIKVQDKKRDVIIIPEWSLNSGWMDIATKISVFINAKGQPIGKTSHRNTEKGLLYSDIVRNNKWSTRELNGARIQQKGNSLIISDAISTTQNESLAKSIVGSLPEEIPGITLSEIRRWVASTWRHNHGINIFDLGGNRFLFEFPNRTAADHIVRGDWFWKSYKFSLEWWSPTSNAIFERPNQVWIRVVGLPLHLWSQKVFREIGNLCGGWIRTEEETELRNHLKWARLKVRGDGESIPSTVELTYGDLTFKVQMVETPARVISDERRRTPINTQRSEEVSSQKGEDSLLGFTEVTGHVGSSYDPKISKWPAGPARDITCTPRAHHSILPKKAILVNKGKKLAQIFWPNPCQMGCL</sequence>
<protein>
    <submittedName>
        <fullName evidence="2">Putative ovule protein</fullName>
    </submittedName>
</protein>
<accession>A0A0V0IZK3</accession>
<dbReference type="AlphaFoldDB" id="A0A0V0IZK3"/>
<feature type="domain" description="DUF4283" evidence="1">
    <location>
        <begin position="183"/>
        <end position="266"/>
    </location>
</feature>
<dbReference type="InterPro" id="IPR025558">
    <property type="entry name" value="DUF4283"/>
</dbReference>
<evidence type="ECO:0000259" key="1">
    <source>
        <dbReference type="Pfam" id="PF14111"/>
    </source>
</evidence>
<dbReference type="PANTHER" id="PTHR34427">
    <property type="entry name" value="DUF4283 DOMAIN PROTEIN"/>
    <property type="match status" value="1"/>
</dbReference>
<evidence type="ECO:0000313" key="2">
    <source>
        <dbReference type="EMBL" id="JAP37935.1"/>
    </source>
</evidence>
<proteinExistence type="predicted"/>